<keyword evidence="11" id="KW-0066">ATP synthesis</keyword>
<dbReference type="PANTHER" id="PTHR48082:SF2">
    <property type="entry name" value="ATP SYNTHASE SUBUNIT ALPHA, MITOCHONDRIAL"/>
    <property type="match status" value="1"/>
</dbReference>
<comment type="similarity">
    <text evidence="2">Belongs to the ATPase alpha/beta chains family.</text>
</comment>
<keyword evidence="4" id="KW-0547">Nucleotide-binding</keyword>
<evidence type="ECO:0000256" key="11">
    <source>
        <dbReference type="ARBA" id="ARBA00023310"/>
    </source>
</evidence>
<dbReference type="GO" id="GO:0045259">
    <property type="term" value="C:proton-transporting ATP synthase complex"/>
    <property type="evidence" value="ECO:0007669"/>
    <property type="project" value="UniProtKB-KW"/>
</dbReference>
<keyword evidence="6" id="KW-0067">ATP-binding</keyword>
<comment type="subunit">
    <text evidence="12">F-type ATPases have 2 components, CF(1) - the catalytic core - and CF(0) - the membrane proton channel. CF(1) has five subunits: alpha(3), beta(3), gamma(1), delta(1), epsilon(1). CF(0) has four main subunits: a(1), b(1), b'(1) and c(9-12).</text>
</comment>
<keyword evidence="10" id="KW-0139">CF(1)</keyword>
<evidence type="ECO:0000313" key="14">
    <source>
        <dbReference type="EMBL" id="HIU52019.1"/>
    </source>
</evidence>
<proteinExistence type="inferred from homology"/>
<evidence type="ECO:0000259" key="13">
    <source>
        <dbReference type="Pfam" id="PF00006"/>
    </source>
</evidence>
<dbReference type="SUPFAM" id="SSF50615">
    <property type="entry name" value="N-terminal domain of alpha and beta subunits of F1 ATP synthase"/>
    <property type="match status" value="1"/>
</dbReference>
<keyword evidence="8" id="KW-0406">Ion transport</keyword>
<dbReference type="InterPro" id="IPR005294">
    <property type="entry name" value="ATP_synth_F1_asu"/>
</dbReference>
<evidence type="ECO:0000256" key="10">
    <source>
        <dbReference type="ARBA" id="ARBA00023196"/>
    </source>
</evidence>
<evidence type="ECO:0000256" key="1">
    <source>
        <dbReference type="ARBA" id="ARBA00004370"/>
    </source>
</evidence>
<dbReference type="PANTHER" id="PTHR48082">
    <property type="entry name" value="ATP SYNTHASE SUBUNIT ALPHA, MITOCHONDRIAL"/>
    <property type="match status" value="1"/>
</dbReference>
<dbReference type="AlphaFoldDB" id="A0A9D1M1N0"/>
<evidence type="ECO:0000256" key="8">
    <source>
        <dbReference type="ARBA" id="ARBA00023065"/>
    </source>
</evidence>
<dbReference type="InterPro" id="IPR020003">
    <property type="entry name" value="ATPase_a/bsu_AS"/>
</dbReference>
<comment type="subcellular location">
    <subcellularLocation>
        <location evidence="1">Membrane</location>
    </subcellularLocation>
</comment>
<sequence length="449" mass="50412">MSTHINNLVEDKLKKIKEEKNVFDTGKVIRLKDYIIEVSGLENVAFFEKVIIRGKGMGYVNEIKENSVTVAVVKETSPIEIGDTVNTTGERFRAIFAEEAMGRVTDLFGIDLLTGRAFEKFKYIDIERPIVPIMDRTAVNRPMQTGVAGIDLIYPIGRGQRQLIIGDKKTGKTQLALDAIVNQGKIIKEKSNKNDIVCIYIAVGKTKKEIKNIYNELLKRNALSYTTIVAATNDDKTTVLSLIPYVGLSIAEEYMDQKKDVLVVIDDLKRHAEAYREISLVSNKAPGREAYPADIFFLHSRLLEKGCQHKNGGSITILPIVETKGGDITDYISTNIISITDGQIVLSENQFRKGQKPAINYGISVSRLGGAVQTPEMKKLGANIRRELLSYLETKEVYELANIDEMSPELREKMRKGKEIEKALRQHKFSPLSQEEIQERFKALGEDAK</sequence>
<dbReference type="FunFam" id="3.40.50.300:FF:002432">
    <property type="entry name" value="ATP synthase subunit alpha, mitochondrial"/>
    <property type="match status" value="1"/>
</dbReference>
<name>A0A9D1M1N0_9FIRM</name>
<keyword evidence="9" id="KW-0472">Membrane</keyword>
<dbReference type="InterPro" id="IPR000194">
    <property type="entry name" value="ATPase_F1/V1/A1_a/bsu_nucl-bd"/>
</dbReference>
<dbReference type="SUPFAM" id="SSF52540">
    <property type="entry name" value="P-loop containing nucleoside triphosphate hydrolases"/>
    <property type="match status" value="1"/>
</dbReference>
<dbReference type="GO" id="GO:0043531">
    <property type="term" value="F:ADP binding"/>
    <property type="evidence" value="ECO:0007669"/>
    <property type="project" value="TreeGrafter"/>
</dbReference>
<reference evidence="14" key="1">
    <citation type="submission" date="2020-10" db="EMBL/GenBank/DDBJ databases">
        <authorList>
            <person name="Gilroy R."/>
        </authorList>
    </citation>
    <scope>NUCLEOTIDE SEQUENCE</scope>
    <source>
        <strain evidence="14">CHK195-15760</strain>
    </source>
</reference>
<evidence type="ECO:0000256" key="5">
    <source>
        <dbReference type="ARBA" id="ARBA00022781"/>
    </source>
</evidence>
<keyword evidence="7" id="KW-1278">Translocase</keyword>
<comment type="caution">
    <text evidence="14">The sequence shown here is derived from an EMBL/GenBank/DDBJ whole genome shotgun (WGS) entry which is preliminary data.</text>
</comment>
<dbReference type="GO" id="GO:0005524">
    <property type="term" value="F:ATP binding"/>
    <property type="evidence" value="ECO:0007669"/>
    <property type="project" value="UniProtKB-KW"/>
</dbReference>
<evidence type="ECO:0000256" key="2">
    <source>
        <dbReference type="ARBA" id="ARBA00008936"/>
    </source>
</evidence>
<dbReference type="Proteomes" id="UP000824093">
    <property type="component" value="Unassembled WGS sequence"/>
</dbReference>
<keyword evidence="3" id="KW-0813">Transport</keyword>
<dbReference type="InterPro" id="IPR027417">
    <property type="entry name" value="P-loop_NTPase"/>
</dbReference>
<dbReference type="InterPro" id="IPR036121">
    <property type="entry name" value="ATPase_F1/V1/A1_a/bsu_N_sf"/>
</dbReference>
<dbReference type="Pfam" id="PF00006">
    <property type="entry name" value="ATP-synt_ab"/>
    <property type="match status" value="1"/>
</dbReference>
<evidence type="ECO:0000256" key="3">
    <source>
        <dbReference type="ARBA" id="ARBA00022448"/>
    </source>
</evidence>
<keyword evidence="5" id="KW-0375">Hydrogen ion transport</keyword>
<accession>A0A9D1M1N0</accession>
<dbReference type="PROSITE" id="PS00152">
    <property type="entry name" value="ATPASE_ALPHA_BETA"/>
    <property type="match status" value="1"/>
</dbReference>
<reference evidence="14" key="2">
    <citation type="journal article" date="2021" name="PeerJ">
        <title>Extensive microbial diversity within the chicken gut microbiome revealed by metagenomics and culture.</title>
        <authorList>
            <person name="Gilroy R."/>
            <person name="Ravi A."/>
            <person name="Getino M."/>
            <person name="Pursley I."/>
            <person name="Horton D.L."/>
            <person name="Alikhan N.F."/>
            <person name="Baker D."/>
            <person name="Gharbi K."/>
            <person name="Hall N."/>
            <person name="Watson M."/>
            <person name="Adriaenssens E.M."/>
            <person name="Foster-Nyarko E."/>
            <person name="Jarju S."/>
            <person name="Secka A."/>
            <person name="Antonio M."/>
            <person name="Oren A."/>
            <person name="Chaudhuri R.R."/>
            <person name="La Ragione R."/>
            <person name="Hildebrand F."/>
            <person name="Pallen M.J."/>
        </authorList>
    </citation>
    <scope>NUCLEOTIDE SEQUENCE</scope>
    <source>
        <strain evidence="14">CHK195-15760</strain>
    </source>
</reference>
<dbReference type="Gene3D" id="3.40.50.12240">
    <property type="match status" value="1"/>
</dbReference>
<protein>
    <submittedName>
        <fullName evidence="14">F0F1 ATP synthase subunit alpha</fullName>
    </submittedName>
</protein>
<evidence type="ECO:0000256" key="4">
    <source>
        <dbReference type="ARBA" id="ARBA00022741"/>
    </source>
</evidence>
<evidence type="ECO:0000313" key="15">
    <source>
        <dbReference type="Proteomes" id="UP000824093"/>
    </source>
</evidence>
<evidence type="ECO:0000256" key="6">
    <source>
        <dbReference type="ARBA" id="ARBA00022840"/>
    </source>
</evidence>
<feature type="domain" description="ATPase F1/V1/A1 complex alpha/beta subunit nucleotide-binding" evidence="13">
    <location>
        <begin position="146"/>
        <end position="366"/>
    </location>
</feature>
<organism evidence="14 15">
    <name type="scientific">Candidatus Merdicola faecigallinarum</name>
    <dbReference type="NCBI Taxonomy" id="2840862"/>
    <lineage>
        <taxon>Bacteria</taxon>
        <taxon>Bacillati</taxon>
        <taxon>Bacillota</taxon>
        <taxon>Clostridia</taxon>
        <taxon>Candidatus Merdicola</taxon>
    </lineage>
</organism>
<gene>
    <name evidence="14" type="ORF">IAB70_05315</name>
</gene>
<dbReference type="GO" id="GO:0046933">
    <property type="term" value="F:proton-transporting ATP synthase activity, rotational mechanism"/>
    <property type="evidence" value="ECO:0007669"/>
    <property type="project" value="InterPro"/>
</dbReference>
<evidence type="ECO:0000256" key="9">
    <source>
        <dbReference type="ARBA" id="ARBA00023136"/>
    </source>
</evidence>
<evidence type="ECO:0000256" key="7">
    <source>
        <dbReference type="ARBA" id="ARBA00022967"/>
    </source>
</evidence>
<evidence type="ECO:0000256" key="12">
    <source>
        <dbReference type="ARBA" id="ARBA00026013"/>
    </source>
</evidence>
<dbReference type="EMBL" id="DVNH01000040">
    <property type="protein sequence ID" value="HIU52019.1"/>
    <property type="molecule type" value="Genomic_DNA"/>
</dbReference>